<dbReference type="Gene3D" id="2.30.130.30">
    <property type="entry name" value="Hypothetical protein"/>
    <property type="match status" value="1"/>
</dbReference>
<comment type="caution">
    <text evidence="1">The sequence shown here is derived from an EMBL/GenBank/DDBJ whole genome shotgun (WGS) entry which is preliminary data.</text>
</comment>
<protein>
    <recommendedName>
        <fullName evidence="3">ASCH domain-containing protein</fullName>
    </recommendedName>
</protein>
<dbReference type="Proteomes" id="UP001458946">
    <property type="component" value="Unassembled WGS sequence"/>
</dbReference>
<dbReference type="InterPro" id="IPR015947">
    <property type="entry name" value="PUA-like_sf"/>
</dbReference>
<keyword evidence="2" id="KW-1185">Reference proteome</keyword>
<dbReference type="EMBL" id="BAABRN010000031">
    <property type="protein sequence ID" value="GAA5502838.1"/>
    <property type="molecule type" value="Genomic_DNA"/>
</dbReference>
<reference evidence="1 2" key="1">
    <citation type="submission" date="2024-02" db="EMBL/GenBank/DDBJ databases">
        <title>Deinococcus xinjiangensis NBRC 107630.</title>
        <authorList>
            <person name="Ichikawa N."/>
            <person name="Katano-Makiyama Y."/>
            <person name="Hidaka K."/>
        </authorList>
    </citation>
    <scope>NUCLEOTIDE SEQUENCE [LARGE SCALE GENOMIC DNA]</scope>
    <source>
        <strain evidence="1 2">NBRC 107630</strain>
    </source>
</reference>
<name>A0ABP9VHL1_9DEIO</name>
<proteinExistence type="predicted"/>
<gene>
    <name evidence="1" type="ORF">Dxin01_02585</name>
</gene>
<evidence type="ECO:0008006" key="3">
    <source>
        <dbReference type="Google" id="ProtNLM"/>
    </source>
</evidence>
<evidence type="ECO:0000313" key="2">
    <source>
        <dbReference type="Proteomes" id="UP001458946"/>
    </source>
</evidence>
<accession>A0ABP9VHL1</accession>
<sequence>MTRLKEGLQAMLADLAEVEILDIDAETLGGYFGDRPLTEKQQETLRAELNNAGYSVQPIYRIYRDVEGYRAFFAPEQAEIDLKAETMRALSIRQPHIERILSGAKNIEYRSWAVKEMGPLLLHASNTREAPELFVEAGIADPDALPYGALVGVVDVVACLYDAENEDYEWLLAHPRRFKKPIPYKGAASIFRVPTQEVKGQL</sequence>
<dbReference type="RefSeq" id="WP_353542807.1">
    <property type="nucleotide sequence ID" value="NZ_BAABRN010000031.1"/>
</dbReference>
<dbReference type="SUPFAM" id="SSF88697">
    <property type="entry name" value="PUA domain-like"/>
    <property type="match status" value="1"/>
</dbReference>
<organism evidence="1 2">
    <name type="scientific">Deinococcus xinjiangensis</name>
    <dbReference type="NCBI Taxonomy" id="457454"/>
    <lineage>
        <taxon>Bacteria</taxon>
        <taxon>Thermotogati</taxon>
        <taxon>Deinococcota</taxon>
        <taxon>Deinococci</taxon>
        <taxon>Deinococcales</taxon>
        <taxon>Deinococcaceae</taxon>
        <taxon>Deinococcus</taxon>
    </lineage>
</organism>
<evidence type="ECO:0000313" key="1">
    <source>
        <dbReference type="EMBL" id="GAA5502838.1"/>
    </source>
</evidence>